<sequence length="44" mass="5222">MACPLEYDPHIAHELFYCKPRLLQSFDWLIFRSMIIGTPILADR</sequence>
<proteinExistence type="predicted"/>
<organism evidence="3">
    <name type="scientific">Onchocerca ochengi</name>
    <name type="common">Filarial nematode worm</name>
    <dbReference type="NCBI Taxonomy" id="42157"/>
    <lineage>
        <taxon>Eukaryota</taxon>
        <taxon>Metazoa</taxon>
        <taxon>Ecdysozoa</taxon>
        <taxon>Nematoda</taxon>
        <taxon>Chromadorea</taxon>
        <taxon>Rhabditida</taxon>
        <taxon>Spirurina</taxon>
        <taxon>Spiruromorpha</taxon>
        <taxon>Filarioidea</taxon>
        <taxon>Onchocercidae</taxon>
        <taxon>Onchocerca</taxon>
    </lineage>
</organism>
<reference evidence="1 2" key="2">
    <citation type="submission" date="2018-08" db="EMBL/GenBank/DDBJ databases">
        <authorList>
            <person name="Laetsch R D."/>
            <person name="Stevens L."/>
            <person name="Kumar S."/>
            <person name="Blaxter L. M."/>
        </authorList>
    </citation>
    <scope>NUCLEOTIDE SEQUENCE [LARGE SCALE GENOMIC DNA]</scope>
</reference>
<dbReference type="WBParaSite" id="nOo.2.0.1.t13175-RA">
    <property type="protein sequence ID" value="nOo.2.0.1.t13175-RA"/>
    <property type="gene ID" value="nOo.2.0.1.g13175"/>
</dbReference>
<keyword evidence="2" id="KW-1185">Reference proteome</keyword>
<dbReference type="EMBL" id="UYRW01013884">
    <property type="protein sequence ID" value="VDN00608.1"/>
    <property type="molecule type" value="Genomic_DNA"/>
</dbReference>
<dbReference type="AlphaFoldDB" id="A0A182EYB9"/>
<reference evidence="3" key="1">
    <citation type="submission" date="2016-06" db="UniProtKB">
        <authorList>
            <consortium name="WormBaseParasite"/>
        </authorList>
    </citation>
    <scope>IDENTIFICATION</scope>
</reference>
<gene>
    <name evidence="1" type="ORF">NOO_LOCUS13175</name>
</gene>
<accession>A0A182EYB9</accession>
<dbReference type="Proteomes" id="UP000271087">
    <property type="component" value="Unassembled WGS sequence"/>
</dbReference>
<evidence type="ECO:0000313" key="2">
    <source>
        <dbReference type="Proteomes" id="UP000271087"/>
    </source>
</evidence>
<name>A0A182EYB9_ONCOC</name>
<evidence type="ECO:0000313" key="3">
    <source>
        <dbReference type="WBParaSite" id="nOo.2.0.1.t13175-RA"/>
    </source>
</evidence>
<evidence type="ECO:0000313" key="1">
    <source>
        <dbReference type="EMBL" id="VDN00608.1"/>
    </source>
</evidence>
<protein>
    <submittedName>
        <fullName evidence="3">Glycosyl transferase</fullName>
    </submittedName>
</protein>